<dbReference type="HOGENOM" id="CLU_000445_90_10_11"/>
<comment type="caution">
    <text evidence="5">Lacks conserved residue(s) required for the propagation of feature annotation.</text>
</comment>
<accession>I4F0S7</accession>
<dbReference type="EMBL" id="FO203431">
    <property type="protein sequence ID" value="CCH89240.1"/>
    <property type="molecule type" value="Genomic_DNA"/>
</dbReference>
<dbReference type="InterPro" id="IPR039420">
    <property type="entry name" value="WalR-like"/>
</dbReference>
<dbReference type="OrthoDB" id="134985at2"/>
<dbReference type="Gene3D" id="3.40.50.2300">
    <property type="match status" value="1"/>
</dbReference>
<dbReference type="OMA" id="WSCEART"/>
<keyword evidence="1" id="KW-0597">Phosphoprotein</keyword>
<dbReference type="PANTHER" id="PTHR43214">
    <property type="entry name" value="TWO-COMPONENT RESPONSE REGULATOR"/>
    <property type="match status" value="1"/>
</dbReference>
<dbReference type="PROSITE" id="PS00622">
    <property type="entry name" value="HTH_LUXR_1"/>
    <property type="match status" value="1"/>
</dbReference>
<evidence type="ECO:0000256" key="2">
    <source>
        <dbReference type="ARBA" id="ARBA00023015"/>
    </source>
</evidence>
<dbReference type="PANTHER" id="PTHR43214:SF24">
    <property type="entry name" value="TRANSCRIPTIONAL REGULATORY PROTEIN NARL-RELATED"/>
    <property type="match status" value="1"/>
</dbReference>
<dbReference type="GO" id="GO:0003677">
    <property type="term" value="F:DNA binding"/>
    <property type="evidence" value="ECO:0007669"/>
    <property type="project" value="UniProtKB-KW"/>
</dbReference>
<evidence type="ECO:0000259" key="7">
    <source>
        <dbReference type="PROSITE" id="PS50043"/>
    </source>
</evidence>
<dbReference type="PROSITE" id="PS50110">
    <property type="entry name" value="RESPONSE_REGULATORY"/>
    <property type="match status" value="1"/>
</dbReference>
<feature type="region of interest" description="Disordered" evidence="6">
    <location>
        <begin position="1"/>
        <end position="34"/>
    </location>
</feature>
<dbReference type="CDD" id="cd06170">
    <property type="entry name" value="LuxR_C_like"/>
    <property type="match status" value="1"/>
</dbReference>
<keyword evidence="3" id="KW-0238">DNA-binding</keyword>
<dbReference type="PROSITE" id="PS50043">
    <property type="entry name" value="HTH_LUXR_2"/>
    <property type="match status" value="1"/>
</dbReference>
<keyword evidence="4" id="KW-0804">Transcription</keyword>
<gene>
    <name evidence="9" type="ordered locus">MODMU_3836</name>
</gene>
<organism evidence="9 10">
    <name type="scientific">Modestobacter italicus (strain DSM 44449 / CECT 9708 / BC 501)</name>
    <dbReference type="NCBI Taxonomy" id="2732864"/>
    <lineage>
        <taxon>Bacteria</taxon>
        <taxon>Bacillati</taxon>
        <taxon>Actinomycetota</taxon>
        <taxon>Actinomycetes</taxon>
        <taxon>Geodermatophilales</taxon>
        <taxon>Geodermatophilaceae</taxon>
        <taxon>Modestobacter</taxon>
    </lineage>
</organism>
<dbReference type="InterPro" id="IPR001789">
    <property type="entry name" value="Sig_transdc_resp-reg_receiver"/>
</dbReference>
<feature type="domain" description="Response regulatory" evidence="8">
    <location>
        <begin position="51"/>
        <end position="167"/>
    </location>
</feature>
<dbReference type="eggNOG" id="COG2197">
    <property type="taxonomic scope" value="Bacteria"/>
</dbReference>
<dbReference type="SMART" id="SM00421">
    <property type="entry name" value="HTH_LUXR"/>
    <property type="match status" value="1"/>
</dbReference>
<evidence type="ECO:0000259" key="8">
    <source>
        <dbReference type="PROSITE" id="PS50110"/>
    </source>
</evidence>
<dbReference type="Pfam" id="PF00196">
    <property type="entry name" value="GerE"/>
    <property type="match status" value="1"/>
</dbReference>
<evidence type="ECO:0000256" key="5">
    <source>
        <dbReference type="PROSITE-ProRule" id="PRU00169"/>
    </source>
</evidence>
<dbReference type="SUPFAM" id="SSF46894">
    <property type="entry name" value="C-terminal effector domain of the bipartite response regulators"/>
    <property type="match status" value="1"/>
</dbReference>
<name>I4F0S7_MODI5</name>
<dbReference type="STRING" id="477641.MODMU_3836"/>
<keyword evidence="10" id="KW-1185">Reference proteome</keyword>
<evidence type="ECO:0000256" key="6">
    <source>
        <dbReference type="SAM" id="MobiDB-lite"/>
    </source>
</evidence>
<proteinExistence type="predicted"/>
<dbReference type="InterPro" id="IPR000792">
    <property type="entry name" value="Tscrpt_reg_LuxR_C"/>
</dbReference>
<evidence type="ECO:0000256" key="3">
    <source>
        <dbReference type="ARBA" id="ARBA00023125"/>
    </source>
</evidence>
<evidence type="ECO:0000256" key="1">
    <source>
        <dbReference type="ARBA" id="ARBA00022553"/>
    </source>
</evidence>
<evidence type="ECO:0000313" key="9">
    <source>
        <dbReference type="EMBL" id="CCH89240.1"/>
    </source>
</evidence>
<dbReference type="InterPro" id="IPR058245">
    <property type="entry name" value="NreC/VraR/RcsB-like_REC"/>
</dbReference>
<dbReference type="PATRIC" id="fig|477641.3.peg.3593"/>
<evidence type="ECO:0000256" key="4">
    <source>
        <dbReference type="ARBA" id="ARBA00023163"/>
    </source>
</evidence>
<dbReference type="InterPro" id="IPR016032">
    <property type="entry name" value="Sig_transdc_resp-reg_C-effctor"/>
</dbReference>
<dbReference type="SUPFAM" id="SSF52172">
    <property type="entry name" value="CheY-like"/>
    <property type="match status" value="1"/>
</dbReference>
<dbReference type="GO" id="GO:0006355">
    <property type="term" value="P:regulation of DNA-templated transcription"/>
    <property type="evidence" value="ECO:0007669"/>
    <property type="project" value="InterPro"/>
</dbReference>
<dbReference type="InterPro" id="IPR011006">
    <property type="entry name" value="CheY-like_superfamily"/>
</dbReference>
<reference evidence="9 10" key="1">
    <citation type="journal article" date="2012" name="J. Bacteriol.">
        <title>Genome Sequence of Radiation-Resistant Modestobacter marinus Strain BC501, a Representative Actinobacterium That Thrives on Calcareous Stone Surfaces.</title>
        <authorList>
            <person name="Normand P."/>
            <person name="Gury J."/>
            <person name="Pujic P."/>
            <person name="Chouaia B."/>
            <person name="Crotti E."/>
            <person name="Brusetti L."/>
            <person name="Daffonchio D."/>
            <person name="Vacherie B."/>
            <person name="Barbe V."/>
            <person name="Medigue C."/>
            <person name="Calteau A."/>
            <person name="Ghodhbane-Gtari F."/>
            <person name="Essoussi I."/>
            <person name="Nouioui I."/>
            <person name="Abbassi-Ghozzi I."/>
            <person name="Gtari M."/>
        </authorList>
    </citation>
    <scope>NUCLEOTIDE SEQUENCE [LARGE SCALE GENOMIC DNA]</scope>
    <source>
        <strain evidence="10">BC 501</strain>
    </source>
</reference>
<feature type="domain" description="HTH luxR-type" evidence="7">
    <location>
        <begin position="195"/>
        <end position="260"/>
    </location>
</feature>
<dbReference type="KEGG" id="mmar:MODMU_3836"/>
<dbReference type="AlphaFoldDB" id="I4F0S7"/>
<sequence>MGSPYGDSRSREPDDGPKGRLLKDAARAPGVSATRPILRPRATRLPQPLVRVLLCEDHEIFRLGLRVVFEAQPDMAVVAEARTLAGTLTAAGGPGARVVVVRQGLVGPTNLLLLRDVCEGGTSVLMLAESMGQPDSELIGVLQAGVRGLLPRQSAAQQLVDAVRALARRETAFDPLVARQLVHYVTGVPARKDAERCAADQLTERQRDVALLVAEGLSNREIASRLFLSPATVKSHITAALRRFDIRTRTQLAILLNGERLPAA</sequence>
<dbReference type="Proteomes" id="UP000006461">
    <property type="component" value="Chromosome"/>
</dbReference>
<evidence type="ECO:0000313" key="10">
    <source>
        <dbReference type="Proteomes" id="UP000006461"/>
    </source>
</evidence>
<protein>
    <submittedName>
        <fullName evidence="9">Two component transcriptional regulator, LuxR family</fullName>
    </submittedName>
</protein>
<feature type="compositionally biased region" description="Basic and acidic residues" evidence="6">
    <location>
        <begin position="8"/>
        <end position="26"/>
    </location>
</feature>
<dbReference type="PRINTS" id="PR00038">
    <property type="entry name" value="HTHLUXR"/>
</dbReference>
<dbReference type="CDD" id="cd17535">
    <property type="entry name" value="REC_NarL-like"/>
    <property type="match status" value="1"/>
</dbReference>
<dbReference type="GO" id="GO:0000160">
    <property type="term" value="P:phosphorelay signal transduction system"/>
    <property type="evidence" value="ECO:0007669"/>
    <property type="project" value="InterPro"/>
</dbReference>
<keyword evidence="2" id="KW-0805">Transcription regulation</keyword>